<dbReference type="SMART" id="SM00849">
    <property type="entry name" value="Lactamase_B"/>
    <property type="match status" value="1"/>
</dbReference>
<dbReference type="InterPro" id="IPR001279">
    <property type="entry name" value="Metallo-B-lactamas"/>
</dbReference>
<dbReference type="SUPFAM" id="SSF56281">
    <property type="entry name" value="Metallo-hydrolase/oxidoreductase"/>
    <property type="match status" value="1"/>
</dbReference>
<comment type="caution">
    <text evidence="2">The sequence shown here is derived from an EMBL/GenBank/DDBJ whole genome shotgun (WGS) entry which is preliminary data.</text>
</comment>
<gene>
    <name evidence="2" type="ORF">VXJ25_00185</name>
</gene>
<sequence>MRKTYVVILPDRAGELLSVMRALEESGMDVKRVSHNAVVDPHTYFVDAEGTGAALADADASLDEMGVLDSSAEVGEVALLELTVGDSVGALVPALELIYGYGFNITFCDARVTSPGDQKVLVGVYVEQAEDLDPFLAEARRICPTRVVPYDKSRHVIDNSYFYLSFARGMGGRLGLSAEQEHTVLVNSNRIVQSLEGTGANPFKPFEYLDDFASGIEEYRGDAFARATRVTRLETPGGVRCTCVEPPAGSNTWILEAEGRLLCIDSGYRAFRREYQGLYRSLFPDWDGCRKELLLTHADIDHAGCTDLFDAVYAVRDVLDNFGMEAAGEPNLRAGNPLHRAYEEIAKVLTSYEPPVVDGRFSCIGHKDRFSDDPIARCYTAAGEEAWLEVPPFRFEVWQGAGGHVPGETVLVDRAQRVCVSGDIFVNVHDETKQQRRFDSLAPYLMVSVDMNPELSRRERKALFGMLDAGEWLVLGGHGAPYRHVAG</sequence>
<proteinExistence type="predicted"/>
<protein>
    <recommendedName>
        <fullName evidence="1">Metallo-beta-lactamase domain-containing protein</fullName>
    </recommendedName>
</protein>
<dbReference type="InterPro" id="IPR036866">
    <property type="entry name" value="RibonucZ/Hydroxyglut_hydro"/>
</dbReference>
<feature type="domain" description="Metallo-beta-lactamase" evidence="1">
    <location>
        <begin position="249"/>
        <end position="478"/>
    </location>
</feature>
<dbReference type="Pfam" id="PF00753">
    <property type="entry name" value="Lactamase_B"/>
    <property type="match status" value="1"/>
</dbReference>
<evidence type="ECO:0000313" key="2">
    <source>
        <dbReference type="EMBL" id="MEE6146417.1"/>
    </source>
</evidence>
<dbReference type="EMBL" id="JAZGJQ010000001">
    <property type="protein sequence ID" value="MEE6146417.1"/>
    <property type="molecule type" value="Genomic_DNA"/>
</dbReference>
<reference evidence="2 3" key="1">
    <citation type="submission" date="2024-01" db="EMBL/GenBank/DDBJ databases">
        <title>Description of Olsenella sp. nov., isolated from pig feces.</title>
        <authorList>
            <person name="Chang Y.-H."/>
        </authorList>
    </citation>
    <scope>NUCLEOTIDE SEQUENCE [LARGE SCALE GENOMIC DNA]</scope>
    <source>
        <strain evidence="2 3">YH-ols2223</strain>
    </source>
</reference>
<name>A0ABU7R742_9ACTN</name>
<keyword evidence="3" id="KW-1185">Reference proteome</keyword>
<evidence type="ECO:0000313" key="3">
    <source>
        <dbReference type="Proteomes" id="UP001332931"/>
    </source>
</evidence>
<accession>A0ABU7R742</accession>
<dbReference type="Gene3D" id="3.60.15.10">
    <property type="entry name" value="Ribonuclease Z/Hydroxyacylglutathione hydrolase-like"/>
    <property type="match status" value="1"/>
</dbReference>
<organism evidence="2 3">
    <name type="scientific">Olsenella absiana</name>
    <dbReference type="NCBI Taxonomy" id="3115222"/>
    <lineage>
        <taxon>Bacteria</taxon>
        <taxon>Bacillati</taxon>
        <taxon>Actinomycetota</taxon>
        <taxon>Coriobacteriia</taxon>
        <taxon>Coriobacteriales</taxon>
        <taxon>Atopobiaceae</taxon>
        <taxon>Olsenella</taxon>
    </lineage>
</organism>
<evidence type="ECO:0000259" key="1">
    <source>
        <dbReference type="SMART" id="SM00849"/>
    </source>
</evidence>
<dbReference type="RefSeq" id="WP_330957183.1">
    <property type="nucleotide sequence ID" value="NZ_JAZGJQ010000001.1"/>
</dbReference>
<dbReference type="Proteomes" id="UP001332931">
    <property type="component" value="Unassembled WGS sequence"/>
</dbReference>